<organism evidence="5 6">
    <name type="scientific">Nephila pilipes</name>
    <name type="common">Giant wood spider</name>
    <name type="synonym">Nephila maculata</name>
    <dbReference type="NCBI Taxonomy" id="299642"/>
    <lineage>
        <taxon>Eukaryota</taxon>
        <taxon>Metazoa</taxon>
        <taxon>Ecdysozoa</taxon>
        <taxon>Arthropoda</taxon>
        <taxon>Chelicerata</taxon>
        <taxon>Arachnida</taxon>
        <taxon>Araneae</taxon>
        <taxon>Araneomorphae</taxon>
        <taxon>Entelegynae</taxon>
        <taxon>Araneoidea</taxon>
        <taxon>Nephilidae</taxon>
        <taxon>Nephila</taxon>
    </lineage>
</organism>
<evidence type="ECO:0000313" key="6">
    <source>
        <dbReference type="Proteomes" id="UP000887013"/>
    </source>
</evidence>
<dbReference type="PANTHER" id="PTHR10177">
    <property type="entry name" value="CYCLINS"/>
    <property type="match status" value="1"/>
</dbReference>
<dbReference type="Pfam" id="PF02984">
    <property type="entry name" value="Cyclin_C"/>
    <property type="match status" value="1"/>
</dbReference>
<evidence type="ECO:0000256" key="2">
    <source>
        <dbReference type="RuleBase" id="RU000383"/>
    </source>
</evidence>
<dbReference type="SMART" id="SM00385">
    <property type="entry name" value="CYCLIN"/>
    <property type="match status" value="2"/>
</dbReference>
<feature type="domain" description="Cyclin-like" evidence="3">
    <location>
        <begin position="102"/>
        <end position="187"/>
    </location>
</feature>
<dbReference type="Pfam" id="PF00134">
    <property type="entry name" value="Cyclin_N"/>
    <property type="match status" value="1"/>
</dbReference>
<comment type="caution">
    <text evidence="5">The sequence shown here is derived from an EMBL/GenBank/DDBJ whole genome shotgun (WGS) entry which is preliminary data.</text>
</comment>
<dbReference type="InterPro" id="IPR013763">
    <property type="entry name" value="Cyclin-like_dom"/>
</dbReference>
<name>A0A8X6SZV7_NEPPI</name>
<feature type="domain" description="Cyclin-like" evidence="3">
    <location>
        <begin position="200"/>
        <end position="283"/>
    </location>
</feature>
<dbReference type="InterPro" id="IPR004367">
    <property type="entry name" value="Cyclin_C-dom"/>
</dbReference>
<protein>
    <submittedName>
        <fullName evidence="5">Putative cyclin-A3-1</fullName>
    </submittedName>
</protein>
<dbReference type="InterPro" id="IPR006671">
    <property type="entry name" value="Cyclin_N"/>
</dbReference>
<gene>
    <name evidence="5" type="primary">CYCA3-1</name>
    <name evidence="5" type="ORF">NPIL_526651</name>
</gene>
<evidence type="ECO:0000259" key="3">
    <source>
        <dbReference type="SMART" id="SM00385"/>
    </source>
</evidence>
<keyword evidence="6" id="KW-1185">Reference proteome</keyword>
<evidence type="ECO:0000256" key="1">
    <source>
        <dbReference type="ARBA" id="ARBA00023127"/>
    </source>
</evidence>
<comment type="similarity">
    <text evidence="2">Belongs to the cyclin family.</text>
</comment>
<dbReference type="SUPFAM" id="SSF47954">
    <property type="entry name" value="Cyclin-like"/>
    <property type="match status" value="2"/>
</dbReference>
<evidence type="ECO:0000313" key="5">
    <source>
        <dbReference type="EMBL" id="GFS71213.1"/>
    </source>
</evidence>
<dbReference type="InterPro" id="IPR039361">
    <property type="entry name" value="Cyclin"/>
</dbReference>
<dbReference type="Gene3D" id="1.10.472.10">
    <property type="entry name" value="Cyclin-like"/>
    <property type="match status" value="2"/>
</dbReference>
<sequence length="319" mass="36809">MTDLKTLKKRAPLGDIGNLPNLKTWNYSYPKPGIISNEHNNHEMRDSVFYDAFRDDKHPVDSILLSDIYKDLLYSEENNRVDLIILQNRKGINMDNRCALVDWLIEQSGLYNFSSDILHRSVYYVDIFLTKKDVLLQEFQTLGASALFLACKFESSSFPTASFISKEMTWYAVSAKEILNMEKNILRTLDYNLRYPTSCSFIDLFRSVHTFPLKVYYLSHYLSEIALLDECICAKFLPSEIGAACCMQANILGGNKPIWPTGLKKLTNLDFKDVLKVMKPLMRKFVIINKSRNKEVFFKYSADKYGCVAQLLCPDIEFP</sequence>
<evidence type="ECO:0000259" key="4">
    <source>
        <dbReference type="SMART" id="SM01332"/>
    </source>
</evidence>
<dbReference type="InterPro" id="IPR036915">
    <property type="entry name" value="Cyclin-like_sf"/>
</dbReference>
<proteinExistence type="inferred from homology"/>
<dbReference type="EMBL" id="BMAW01000875">
    <property type="protein sequence ID" value="GFS71213.1"/>
    <property type="molecule type" value="Genomic_DNA"/>
</dbReference>
<dbReference type="AlphaFoldDB" id="A0A8X6SZV7"/>
<keyword evidence="1 2" id="KW-0195">Cyclin</keyword>
<dbReference type="Proteomes" id="UP000887013">
    <property type="component" value="Unassembled WGS sequence"/>
</dbReference>
<feature type="domain" description="Cyclin C-terminal" evidence="4">
    <location>
        <begin position="196"/>
        <end position="314"/>
    </location>
</feature>
<dbReference type="OrthoDB" id="6437110at2759"/>
<accession>A0A8X6SZV7</accession>
<reference evidence="5" key="1">
    <citation type="submission" date="2020-08" db="EMBL/GenBank/DDBJ databases">
        <title>Multicomponent nature underlies the extraordinary mechanical properties of spider dragline silk.</title>
        <authorList>
            <person name="Kono N."/>
            <person name="Nakamura H."/>
            <person name="Mori M."/>
            <person name="Yoshida Y."/>
            <person name="Ohtoshi R."/>
            <person name="Malay A.D."/>
            <person name="Moran D.A.P."/>
            <person name="Tomita M."/>
            <person name="Numata K."/>
            <person name="Arakawa K."/>
        </authorList>
    </citation>
    <scope>NUCLEOTIDE SEQUENCE</scope>
</reference>
<dbReference type="SMART" id="SM01332">
    <property type="entry name" value="Cyclin_C"/>
    <property type="match status" value="1"/>
</dbReference>